<protein>
    <submittedName>
        <fullName evidence="1">Uncharacterized protein</fullName>
    </submittedName>
</protein>
<dbReference type="AlphaFoldDB" id="A0A0A9ASW7"/>
<accession>A0A0A9ASW7</accession>
<evidence type="ECO:0000313" key="1">
    <source>
        <dbReference type="EMBL" id="JAD52968.1"/>
    </source>
</evidence>
<proteinExistence type="predicted"/>
<sequence>MIPCRNSQRKSQPLPFREAVHALLVSRGLLHYKAESDATTAKLQHVDPSIHTTHSN</sequence>
<reference evidence="1" key="2">
    <citation type="journal article" date="2015" name="Data Brief">
        <title>Shoot transcriptome of the giant reed, Arundo donax.</title>
        <authorList>
            <person name="Barrero R.A."/>
            <person name="Guerrero F.D."/>
            <person name="Moolhuijzen P."/>
            <person name="Goolsby J.A."/>
            <person name="Tidwell J."/>
            <person name="Bellgard S.E."/>
            <person name="Bellgard M.I."/>
        </authorList>
    </citation>
    <scope>NUCLEOTIDE SEQUENCE</scope>
    <source>
        <tissue evidence="1">Shoot tissue taken approximately 20 cm above the soil surface</tissue>
    </source>
</reference>
<organism evidence="1">
    <name type="scientific">Arundo donax</name>
    <name type="common">Giant reed</name>
    <name type="synonym">Donax arundinaceus</name>
    <dbReference type="NCBI Taxonomy" id="35708"/>
    <lineage>
        <taxon>Eukaryota</taxon>
        <taxon>Viridiplantae</taxon>
        <taxon>Streptophyta</taxon>
        <taxon>Embryophyta</taxon>
        <taxon>Tracheophyta</taxon>
        <taxon>Spermatophyta</taxon>
        <taxon>Magnoliopsida</taxon>
        <taxon>Liliopsida</taxon>
        <taxon>Poales</taxon>
        <taxon>Poaceae</taxon>
        <taxon>PACMAD clade</taxon>
        <taxon>Arundinoideae</taxon>
        <taxon>Arundineae</taxon>
        <taxon>Arundo</taxon>
    </lineage>
</organism>
<reference evidence="1" key="1">
    <citation type="submission" date="2014-09" db="EMBL/GenBank/DDBJ databases">
        <authorList>
            <person name="Magalhaes I.L.F."/>
            <person name="Oliveira U."/>
            <person name="Santos F.R."/>
            <person name="Vidigal T.H.D.A."/>
            <person name="Brescovit A.D."/>
            <person name="Santos A.J."/>
        </authorList>
    </citation>
    <scope>NUCLEOTIDE SEQUENCE</scope>
    <source>
        <tissue evidence="1">Shoot tissue taken approximately 20 cm above the soil surface</tissue>
    </source>
</reference>
<name>A0A0A9ASW7_ARUDO</name>
<dbReference type="EMBL" id="GBRH01244927">
    <property type="protein sequence ID" value="JAD52968.1"/>
    <property type="molecule type" value="Transcribed_RNA"/>
</dbReference>